<dbReference type="GO" id="GO:0030163">
    <property type="term" value="P:protein catabolic process"/>
    <property type="evidence" value="ECO:0007669"/>
    <property type="project" value="TreeGrafter"/>
</dbReference>
<dbReference type="InterPro" id="IPR036526">
    <property type="entry name" value="C-N_Hydrolase_sf"/>
</dbReference>
<evidence type="ECO:0000259" key="2">
    <source>
        <dbReference type="PROSITE" id="PS50263"/>
    </source>
</evidence>
<feature type="region of interest" description="Disordered" evidence="1">
    <location>
        <begin position="288"/>
        <end position="323"/>
    </location>
</feature>
<comment type="caution">
    <text evidence="3">The sequence shown here is derived from an EMBL/GenBank/DDBJ whole genome shotgun (WGS) entry which is preliminary data.</text>
</comment>
<accession>A0AAD4EZS4</accession>
<dbReference type="PANTHER" id="PTHR11750">
    <property type="entry name" value="PROTEIN N-TERMINAL AMIDASE"/>
    <property type="match status" value="1"/>
</dbReference>
<dbReference type="GO" id="GO:0070773">
    <property type="term" value="F:protein-N-terminal glutamine amidohydrolase activity"/>
    <property type="evidence" value="ECO:0007669"/>
    <property type="project" value="InterPro"/>
</dbReference>
<dbReference type="SUPFAM" id="SSF56317">
    <property type="entry name" value="Carbon-nitrogen hydrolase"/>
    <property type="match status" value="1"/>
</dbReference>
<gene>
    <name evidence="3" type="ORF">NEMBOFW57_005129</name>
</gene>
<dbReference type="Gene3D" id="3.60.110.10">
    <property type="entry name" value="Carbon-nitrogen hydrolase"/>
    <property type="match status" value="1"/>
</dbReference>
<dbReference type="EMBL" id="JAHCVI010000002">
    <property type="protein sequence ID" value="KAG7288772.1"/>
    <property type="molecule type" value="Genomic_DNA"/>
</dbReference>
<protein>
    <recommendedName>
        <fullName evidence="2">CN hydrolase domain-containing protein</fullName>
    </recommendedName>
</protein>
<reference evidence="3" key="1">
    <citation type="submission" date="2023-02" db="EMBL/GenBank/DDBJ databases">
        <authorList>
            <person name="Palmer J.M."/>
        </authorList>
    </citation>
    <scope>NUCLEOTIDE SEQUENCE</scope>
    <source>
        <strain evidence="3">FW57</strain>
    </source>
</reference>
<keyword evidence="4" id="KW-1185">Reference proteome</keyword>
<dbReference type="PROSITE" id="PS50263">
    <property type="entry name" value="CN_HYDROLASE"/>
    <property type="match status" value="1"/>
</dbReference>
<evidence type="ECO:0000313" key="3">
    <source>
        <dbReference type="EMBL" id="KAG7288772.1"/>
    </source>
</evidence>
<feature type="domain" description="CN hydrolase" evidence="2">
    <location>
        <begin position="1"/>
        <end position="279"/>
    </location>
</feature>
<evidence type="ECO:0000256" key="1">
    <source>
        <dbReference type="SAM" id="MobiDB-lite"/>
    </source>
</evidence>
<dbReference type="PANTHER" id="PTHR11750:SF26">
    <property type="entry name" value="PROTEIN N-TERMINAL AMIDASE"/>
    <property type="match status" value="1"/>
</dbReference>
<organism evidence="3 4">
    <name type="scientific">Staphylotrichum longicolle</name>
    <dbReference type="NCBI Taxonomy" id="669026"/>
    <lineage>
        <taxon>Eukaryota</taxon>
        <taxon>Fungi</taxon>
        <taxon>Dikarya</taxon>
        <taxon>Ascomycota</taxon>
        <taxon>Pezizomycotina</taxon>
        <taxon>Sordariomycetes</taxon>
        <taxon>Sordariomycetidae</taxon>
        <taxon>Sordariales</taxon>
        <taxon>Chaetomiaceae</taxon>
        <taxon>Staphylotrichum</taxon>
    </lineage>
</organism>
<proteinExistence type="predicted"/>
<evidence type="ECO:0000313" key="4">
    <source>
        <dbReference type="Proteomes" id="UP001197093"/>
    </source>
</evidence>
<dbReference type="Pfam" id="PF00795">
    <property type="entry name" value="CN_hydrolase"/>
    <property type="match status" value="1"/>
</dbReference>
<dbReference type="Proteomes" id="UP001197093">
    <property type="component" value="Unassembled WGS sequence"/>
</dbReference>
<dbReference type="CDD" id="cd07566">
    <property type="entry name" value="ScNTA1_like"/>
    <property type="match status" value="1"/>
</dbReference>
<dbReference type="InterPro" id="IPR003010">
    <property type="entry name" value="C-N_Hydrolase"/>
</dbReference>
<dbReference type="InterPro" id="IPR039703">
    <property type="entry name" value="Nta1"/>
</dbReference>
<dbReference type="AlphaFoldDB" id="A0AAD4EZS4"/>
<name>A0AAD4EZS4_9PEZI</name>
<dbReference type="GO" id="GO:0008418">
    <property type="term" value="F:protein-N-terminal asparagine amidohydrolase activity"/>
    <property type="evidence" value="ECO:0007669"/>
    <property type="project" value="InterPro"/>
</dbReference>
<sequence length="422" mass="45535">MKIACLQFAPQVGDVSNNIARAETVLSKADPEDLENLDLLVLPEMAFSGYNFKSVGHISPFLEPTGSGVSSEWPRTAARKYGCTVAVGYPERAEASGAESRYYNALIVVDGDGEELANYRKSFLYYTTKTWALEGQGFYGGKLGSFGQVAMGICMDINPYKFEAPWNAYEFAFHVLQARANLVILSTAWLTNDERTGFLSSPGAPDLGTLTYWVRRLEPLIRTESPEETIVVFANRCGTENEATYAGTSTVLGIKDGEVSLYGLLGRGVEELLVVDTDKPPFAKIIDPAEESVDGEPGAPPAPAENPEDSDNGPRRARASQAHHHYTWTTTSHPPSAIPIFVDVYTPDADADADVYVYDDNGDNDDDYEAAWHDSSSSLSLLPVDWRNMTAAAAAAAAAAAGTTGVCVVAEGGLVWEDTDRG</sequence>